<evidence type="ECO:0000313" key="2">
    <source>
        <dbReference type="Proteomes" id="UP001565474"/>
    </source>
</evidence>
<comment type="caution">
    <text evidence="1">The sequence shown here is derived from an EMBL/GenBank/DDBJ whole genome shotgun (WGS) entry which is preliminary data.</text>
</comment>
<evidence type="ECO:0000313" key="1">
    <source>
        <dbReference type="EMBL" id="MEY9468079.1"/>
    </source>
</evidence>
<protein>
    <submittedName>
        <fullName evidence="1">Uncharacterized protein</fullName>
    </submittedName>
</protein>
<dbReference type="EMBL" id="JBGBZN010000002">
    <property type="protein sequence ID" value="MEY9468079.1"/>
    <property type="molecule type" value="Genomic_DNA"/>
</dbReference>
<sequence length="149" mass="16368">MVIDDVEIDHDVEGMRRAQQPLEILRPAIAGIRRVQEHAVIAPIVPPGDVVERHQLDGGDAEIAKIRQLLLDAGIGPLLAERADMQLVDHGFRPGTARIEHRVPQRGRIDHLARRADVVRLEARGGIGHDEVLVDPELIARAGARSLAQ</sequence>
<dbReference type="Proteomes" id="UP001565474">
    <property type="component" value="Unassembled WGS sequence"/>
</dbReference>
<gene>
    <name evidence="1" type="ORF">ABH992_000478</name>
</gene>
<accession>A0ABV4G851</accession>
<proteinExistence type="predicted"/>
<organism evidence="1 2">
    <name type="scientific">Bradyrhizobium yuanmingense</name>
    <dbReference type="NCBI Taxonomy" id="108015"/>
    <lineage>
        <taxon>Bacteria</taxon>
        <taxon>Pseudomonadati</taxon>
        <taxon>Pseudomonadota</taxon>
        <taxon>Alphaproteobacteria</taxon>
        <taxon>Hyphomicrobiales</taxon>
        <taxon>Nitrobacteraceae</taxon>
        <taxon>Bradyrhizobium</taxon>
    </lineage>
</organism>
<name>A0ABV4G851_9BRAD</name>
<keyword evidence="2" id="KW-1185">Reference proteome</keyword>
<reference evidence="1 2" key="1">
    <citation type="submission" date="2024-07" db="EMBL/GenBank/DDBJ databases">
        <title>Genomic Encyclopedia of Type Strains, Phase V (KMG-V): Genome sequencing to study the core and pangenomes of soil and plant-associated prokaryotes.</title>
        <authorList>
            <person name="Whitman W."/>
        </authorList>
    </citation>
    <scope>NUCLEOTIDE SEQUENCE [LARGE SCALE GENOMIC DNA]</scope>
    <source>
        <strain evidence="1 2">USDA 222</strain>
    </source>
</reference>